<proteinExistence type="predicted"/>
<dbReference type="EMBL" id="JBFXLS010000020">
    <property type="protein sequence ID" value="KAL2828383.1"/>
    <property type="molecule type" value="Genomic_DNA"/>
</dbReference>
<sequence>MAVTTNEPSDTNLSALWHSACKDYARETGITLTDERFPKVQGPEDLSRQVDCEKDNFEDFRMKRRPLFHAMRMVLAPFESWGDLIAGVAAAAFPPVSSIMGAMLLLVRAARRVSDAFNVIVDLFHKLGNFALRLESYKGVSLSEGMKMIIVKVLVNFLRVCAASQKLLSHGSLKARLSKWAKNILVEDTSISSLLGELEELTSQEHLMVSAHGLNLTHQALRNTEELLDRDNRRIDRERLERVKAALDPVSASGQVFSSITQNRIPGSGSWVEDRLLSWWQGSEPLLWLHGGPGVGKSHLASKIITDLANREPASATPAPVVASFFYKNNDVDLRSLNKALRTLAWQVATQQSRFAVHAEEFCMKEDPENSYVVWEKLFLKYFTDAPLDVVATCLVIDGIDEAEPEEQEVLFSILENAFVAEDEMNRTLPLRVVLLSRDSVRGMFDEHSLSWIPKIEVGNDQNKDDLHQYVSQKLQKTKLFRGVPEFQEEIVKHISQEAEGLWEWANLVIKSVLRCRTKEQIRKVVRTMPRGISAMLREELQRLSKELSGMEEWSGDEASDGEKSATQIEQLNILLSFVALAQKPLTVHQLDIILELLLKEEFLNLEDDINTVYSSLFSIRADDGQDEFDVKRDVVTLRHSSFYEFFRTSGESGPIHVNVDRAEASFIYVLLYDLQNEYTPCSQRLLGFLWRYAENFLPSHLTRANPEMAGNLRGEISPLLASLFSQGQDRDWFTRPVQIRGFASYSFYPTSELSELGSYWLDAQDPDTANRRAELVLNWFLADSKQMFVDHARSSAVAGDAHPFTVLFSLMVASWSRRWLEAEEIKERDGLPAIVPAILTVYNAMATQTKESDADSVTTKVSHVMWDYREPPRVLLPAESQKLQQTPMWHARVAQALLLYCCHAQALHHFQISLDGNQSTPTFNTQSLSVIHRDMARACTEIARHKEALEHFELCESLRSTLEEADDSYGNDVIDDLLNKAQMKHRAQLTDDAIATAEEAWKLLLENEATDANTGTGLFSFFLIFLELNQPHRLRPVFDFSFAWHSKETADRRARPLNFEHFILDYMKFRPRVMYRVLHYALSHNDQHYLDLTTAALQEVIIERDKHPDIKYLFAKVLCEKGRTDAAAQGWYEVASVSDLSFNRWDGAARSRSLAHLVALFLDDAEILFCARAPLILDENTEIGDVCLVLSSWLRDRGSLTDARDALCWCVKDCISLLSDDDPSNDFNAFVRLFRTFLPMPDSDEDLGAALYLIKQATEPRIPVPRNKTTAINPLDDESQLDVSTSTLENMQLQDTEHQTPDGDSDNDNDNDNDNDTENTLYYDTTCDPLTECSSCKSEIESIHHWYFCRTCPFSTLCQRCYRQFDPQFKSSFSSDDATKSKSPGICDPTHKFYYTGPLLQPAERVPEGMVPLVSPDGTRRVVWVEEWKERLVEKWMTSGCAFDGGLSAWCMSVLPETQRGRWVKYFRT</sequence>
<gene>
    <name evidence="5" type="ORF">BDW59DRAFT_159586</name>
</gene>
<dbReference type="Proteomes" id="UP001610335">
    <property type="component" value="Unassembled WGS sequence"/>
</dbReference>
<reference evidence="5 6" key="1">
    <citation type="submission" date="2024-07" db="EMBL/GenBank/DDBJ databases">
        <title>Section-level genome sequencing and comparative genomics of Aspergillus sections Usti and Cavernicolus.</title>
        <authorList>
            <consortium name="Lawrence Berkeley National Laboratory"/>
            <person name="Nybo J.L."/>
            <person name="Vesth T.C."/>
            <person name="Theobald S."/>
            <person name="Frisvad J.C."/>
            <person name="Larsen T.O."/>
            <person name="Kjaerboelling I."/>
            <person name="Rothschild-Mancinelli K."/>
            <person name="Lyhne E.K."/>
            <person name="Kogle M.E."/>
            <person name="Barry K."/>
            <person name="Clum A."/>
            <person name="Na H."/>
            <person name="Ledsgaard L."/>
            <person name="Lin J."/>
            <person name="Lipzen A."/>
            <person name="Kuo A."/>
            <person name="Riley R."/>
            <person name="Mondo S."/>
            <person name="LaButti K."/>
            <person name="Haridas S."/>
            <person name="Pangalinan J."/>
            <person name="Salamov A.A."/>
            <person name="Simmons B.A."/>
            <person name="Magnuson J.K."/>
            <person name="Chen J."/>
            <person name="Drula E."/>
            <person name="Henrissat B."/>
            <person name="Wiebenga A."/>
            <person name="Lubbers R.J."/>
            <person name="Gomes A.C."/>
            <person name="Makela M.R."/>
            <person name="Stajich J."/>
            <person name="Grigoriev I.V."/>
            <person name="Mortensen U.H."/>
            <person name="De vries R.P."/>
            <person name="Baker S.E."/>
            <person name="Andersen M.R."/>
        </authorList>
    </citation>
    <scope>NUCLEOTIDE SEQUENCE [LARGE SCALE GENOMIC DNA]</scope>
    <source>
        <strain evidence="5 6">CBS 600.67</strain>
    </source>
</reference>
<dbReference type="Pfam" id="PF24883">
    <property type="entry name" value="NPHP3_N"/>
    <property type="match status" value="1"/>
</dbReference>
<keyword evidence="1" id="KW-0677">Repeat</keyword>
<name>A0ABR4IKT8_9EURO</name>
<evidence type="ECO:0000256" key="1">
    <source>
        <dbReference type="ARBA" id="ARBA00022737"/>
    </source>
</evidence>
<evidence type="ECO:0008006" key="7">
    <source>
        <dbReference type="Google" id="ProtNLM"/>
    </source>
</evidence>
<evidence type="ECO:0000259" key="3">
    <source>
        <dbReference type="Pfam" id="PF17109"/>
    </source>
</evidence>
<feature type="domain" description="Fungal STAND N-terminal Goodbye" evidence="3">
    <location>
        <begin position="17"/>
        <end position="137"/>
    </location>
</feature>
<dbReference type="InterPro" id="IPR056884">
    <property type="entry name" value="NPHP3-like_N"/>
</dbReference>
<protein>
    <recommendedName>
        <fullName evidence="7">Fungal STAND N-terminal Goodbye domain-containing protein</fullName>
    </recommendedName>
</protein>
<evidence type="ECO:0000256" key="2">
    <source>
        <dbReference type="SAM" id="MobiDB-lite"/>
    </source>
</evidence>
<dbReference type="SUPFAM" id="SSF52540">
    <property type="entry name" value="P-loop containing nucleoside triphosphate hydrolases"/>
    <property type="match status" value="1"/>
</dbReference>
<dbReference type="InterPro" id="IPR031350">
    <property type="entry name" value="Goodbye_dom"/>
</dbReference>
<evidence type="ECO:0000313" key="5">
    <source>
        <dbReference type="EMBL" id="KAL2828383.1"/>
    </source>
</evidence>
<dbReference type="Pfam" id="PF17109">
    <property type="entry name" value="Goodbye"/>
    <property type="match status" value="1"/>
</dbReference>
<accession>A0ABR4IKT8</accession>
<dbReference type="PANTHER" id="PTHR10039:SF17">
    <property type="entry name" value="FUNGAL STAND N-TERMINAL GOODBYE DOMAIN-CONTAINING PROTEIN-RELATED"/>
    <property type="match status" value="1"/>
</dbReference>
<organism evidence="5 6">
    <name type="scientific">Aspergillus cavernicola</name>
    <dbReference type="NCBI Taxonomy" id="176166"/>
    <lineage>
        <taxon>Eukaryota</taxon>
        <taxon>Fungi</taxon>
        <taxon>Dikarya</taxon>
        <taxon>Ascomycota</taxon>
        <taxon>Pezizomycotina</taxon>
        <taxon>Eurotiomycetes</taxon>
        <taxon>Eurotiomycetidae</taxon>
        <taxon>Eurotiales</taxon>
        <taxon>Aspergillaceae</taxon>
        <taxon>Aspergillus</taxon>
        <taxon>Aspergillus subgen. Nidulantes</taxon>
    </lineage>
</organism>
<evidence type="ECO:0000313" key="6">
    <source>
        <dbReference type="Proteomes" id="UP001610335"/>
    </source>
</evidence>
<dbReference type="Gene3D" id="3.40.50.300">
    <property type="entry name" value="P-loop containing nucleotide triphosphate hydrolases"/>
    <property type="match status" value="1"/>
</dbReference>
<comment type="caution">
    <text evidence="5">The sequence shown here is derived from an EMBL/GenBank/DDBJ whole genome shotgun (WGS) entry which is preliminary data.</text>
</comment>
<evidence type="ECO:0000259" key="4">
    <source>
        <dbReference type="Pfam" id="PF24883"/>
    </source>
</evidence>
<dbReference type="PANTHER" id="PTHR10039">
    <property type="entry name" value="AMELOGENIN"/>
    <property type="match status" value="1"/>
</dbReference>
<dbReference type="InterPro" id="IPR027417">
    <property type="entry name" value="P-loop_NTPase"/>
</dbReference>
<keyword evidence="6" id="KW-1185">Reference proteome</keyword>
<feature type="region of interest" description="Disordered" evidence="2">
    <location>
        <begin position="1293"/>
        <end position="1318"/>
    </location>
</feature>
<feature type="domain" description="Nephrocystin 3-like N-terminal" evidence="4">
    <location>
        <begin position="268"/>
        <end position="438"/>
    </location>
</feature>
<feature type="compositionally biased region" description="Acidic residues" evidence="2">
    <location>
        <begin position="1304"/>
        <end position="1318"/>
    </location>
</feature>